<feature type="region of interest" description="Disordered" evidence="1">
    <location>
        <begin position="353"/>
        <end position="373"/>
    </location>
</feature>
<evidence type="ECO:0000313" key="2">
    <source>
        <dbReference type="EMBL" id="KIP08188.1"/>
    </source>
</evidence>
<reference evidence="2 3" key="1">
    <citation type="journal article" date="2014" name="PLoS Genet.">
        <title>Analysis of the Phlebiopsis gigantea genome, transcriptome and secretome provides insight into its pioneer colonization strategies of wood.</title>
        <authorList>
            <person name="Hori C."/>
            <person name="Ishida T."/>
            <person name="Igarashi K."/>
            <person name="Samejima M."/>
            <person name="Suzuki H."/>
            <person name="Master E."/>
            <person name="Ferreira P."/>
            <person name="Ruiz-Duenas F.J."/>
            <person name="Held B."/>
            <person name="Canessa P."/>
            <person name="Larrondo L.F."/>
            <person name="Schmoll M."/>
            <person name="Druzhinina I.S."/>
            <person name="Kubicek C.P."/>
            <person name="Gaskell J.A."/>
            <person name="Kersten P."/>
            <person name="St John F."/>
            <person name="Glasner J."/>
            <person name="Sabat G."/>
            <person name="Splinter BonDurant S."/>
            <person name="Syed K."/>
            <person name="Yadav J."/>
            <person name="Mgbeahuruike A.C."/>
            <person name="Kovalchuk A."/>
            <person name="Asiegbu F.O."/>
            <person name="Lackner G."/>
            <person name="Hoffmeister D."/>
            <person name="Rencoret J."/>
            <person name="Gutierrez A."/>
            <person name="Sun H."/>
            <person name="Lindquist E."/>
            <person name="Barry K."/>
            <person name="Riley R."/>
            <person name="Grigoriev I.V."/>
            <person name="Henrissat B."/>
            <person name="Kues U."/>
            <person name="Berka R.M."/>
            <person name="Martinez A.T."/>
            <person name="Covert S.F."/>
            <person name="Blanchette R.A."/>
            <person name="Cullen D."/>
        </authorList>
    </citation>
    <scope>NUCLEOTIDE SEQUENCE [LARGE SCALE GENOMIC DNA]</scope>
    <source>
        <strain evidence="2 3">11061_1 CR5-6</strain>
    </source>
</reference>
<keyword evidence="3" id="KW-1185">Reference proteome</keyword>
<gene>
    <name evidence="2" type="ORF">PHLGIDRAFT_12718</name>
</gene>
<organism evidence="2 3">
    <name type="scientific">Phlebiopsis gigantea (strain 11061_1 CR5-6)</name>
    <name type="common">White-rot fungus</name>
    <name type="synonym">Peniophora gigantea</name>
    <dbReference type="NCBI Taxonomy" id="745531"/>
    <lineage>
        <taxon>Eukaryota</taxon>
        <taxon>Fungi</taxon>
        <taxon>Dikarya</taxon>
        <taxon>Basidiomycota</taxon>
        <taxon>Agaricomycotina</taxon>
        <taxon>Agaricomycetes</taxon>
        <taxon>Polyporales</taxon>
        <taxon>Phanerochaetaceae</taxon>
        <taxon>Phlebiopsis</taxon>
    </lineage>
</organism>
<dbReference type="Proteomes" id="UP000053257">
    <property type="component" value="Unassembled WGS sequence"/>
</dbReference>
<dbReference type="EMBL" id="KN840483">
    <property type="protein sequence ID" value="KIP08188.1"/>
    <property type="molecule type" value="Genomic_DNA"/>
</dbReference>
<proteinExistence type="predicted"/>
<dbReference type="AlphaFoldDB" id="A0A0C3PN48"/>
<name>A0A0C3PN48_PHLG1</name>
<protein>
    <submittedName>
        <fullName evidence="2">Uncharacterized protein</fullName>
    </submittedName>
</protein>
<evidence type="ECO:0000256" key="1">
    <source>
        <dbReference type="SAM" id="MobiDB-lite"/>
    </source>
</evidence>
<feature type="region of interest" description="Disordered" evidence="1">
    <location>
        <begin position="1"/>
        <end position="24"/>
    </location>
</feature>
<dbReference type="HOGENOM" id="CLU_659066_0_0_1"/>
<sequence length="417" mass="45149">MSSWDPLSSPRAQPREPAAGPPATCVYTLSPPNATCVTIPAAATKDVVGTQLLPHTRRRRTLEAAKIVLVWLGADPRRALVEARDTDVVNLSGASIEERNKVPALARRIFHIYTEVLPDHEFSPQTALVFNDSLGPTHSIAFAPRTHHSFAPASLSTFGHMHPVYHVILSSFLPADAVSLATRASPSSAEDLAVCLVQYLPETTPDEPPCVLDPLRISRRYLSPWAASRTRVAWDWGRTQSDGGLWGFLALDGHKMQLALWLPNTDARTALSSSPRPYGFPDVATCDAYIALGAPPPGPSPSARSRSHALRSVLSQPQMAQVLHDDFVLTVGWWQRGDYGRQIITPGVEGAQKMAQAADPPSTTPQAQSAASMRARKELARAAIRHPIGSSLSRSETPFACLCSKGCCMTALSRARR</sequence>
<accession>A0A0C3PN48</accession>
<evidence type="ECO:0000313" key="3">
    <source>
        <dbReference type="Proteomes" id="UP000053257"/>
    </source>
</evidence>